<protein>
    <recommendedName>
        <fullName evidence="3">DUF1127 domain-containing protein</fullName>
    </recommendedName>
</protein>
<organism evidence="1 2">
    <name type="scientific">Methylobacterium oryzae</name>
    <dbReference type="NCBI Taxonomy" id="334852"/>
    <lineage>
        <taxon>Bacteria</taxon>
        <taxon>Pseudomonadati</taxon>
        <taxon>Pseudomonadota</taxon>
        <taxon>Alphaproteobacteria</taxon>
        <taxon>Hyphomicrobiales</taxon>
        <taxon>Methylobacteriaceae</taxon>
        <taxon>Methylobacterium</taxon>
    </lineage>
</organism>
<dbReference type="EMBL" id="MLCA01000002">
    <property type="protein sequence ID" value="MEE7490655.1"/>
    <property type="molecule type" value="Genomic_DNA"/>
</dbReference>
<reference evidence="1 2" key="1">
    <citation type="journal article" date="2012" name="Genet. Mol. Biol.">
        <title>Analysis of 16S rRNA and mxaF genes revealing insights into Methylobacterium niche-specific plant association.</title>
        <authorList>
            <person name="Dourado M.N."/>
            <person name="Andreote F.D."/>
            <person name="Dini-Andreote F."/>
            <person name="Conti R."/>
            <person name="Araujo J.M."/>
            <person name="Araujo W.L."/>
        </authorList>
    </citation>
    <scope>NUCLEOTIDE SEQUENCE [LARGE SCALE GENOMIC DNA]</scope>
    <source>
        <strain evidence="1 2">TC3-10</strain>
    </source>
</reference>
<dbReference type="RefSeq" id="WP_091778628.1">
    <property type="nucleotide sequence ID" value="NZ_MLCA01000002.1"/>
</dbReference>
<gene>
    <name evidence="1" type="ORF">MOTC310_09280</name>
</gene>
<dbReference type="Proteomes" id="UP001355206">
    <property type="component" value="Unassembled WGS sequence"/>
</dbReference>
<comment type="caution">
    <text evidence="1">The sequence shown here is derived from an EMBL/GenBank/DDBJ whole genome shotgun (WGS) entry which is preliminary data.</text>
</comment>
<evidence type="ECO:0000313" key="2">
    <source>
        <dbReference type="Proteomes" id="UP001355206"/>
    </source>
</evidence>
<accession>A0ABU7TN21</accession>
<evidence type="ECO:0000313" key="1">
    <source>
        <dbReference type="EMBL" id="MEE7490655.1"/>
    </source>
</evidence>
<keyword evidence="2" id="KW-1185">Reference proteome</keyword>
<evidence type="ECO:0008006" key="3">
    <source>
        <dbReference type="Google" id="ProtNLM"/>
    </source>
</evidence>
<name>A0ABU7TN21_9HYPH</name>
<proteinExistence type="predicted"/>
<sequence length="73" mass="7709">MSNDNPQAVLRRIRLAWSTRRSCGLLAVAAGLRVERVVALAAAGRLSAEDALRMSLEVEAVALCLPPLPAAPC</sequence>